<keyword evidence="4 5" id="KW-0472">Membrane</keyword>
<dbReference type="InterPro" id="IPR000412">
    <property type="entry name" value="ABC_2_transport"/>
</dbReference>
<comment type="caution">
    <text evidence="7">The sequence shown here is derived from an EMBL/GenBank/DDBJ whole genome shotgun (WGS) entry which is preliminary data.</text>
</comment>
<evidence type="ECO:0000313" key="8">
    <source>
        <dbReference type="Proteomes" id="UP000034502"/>
    </source>
</evidence>
<dbReference type="InterPro" id="IPR051784">
    <property type="entry name" value="Nod_factor_ABC_transporter"/>
</dbReference>
<evidence type="ECO:0000256" key="1">
    <source>
        <dbReference type="ARBA" id="ARBA00004141"/>
    </source>
</evidence>
<dbReference type="GO" id="GO:0043190">
    <property type="term" value="C:ATP-binding cassette (ABC) transporter complex"/>
    <property type="evidence" value="ECO:0007669"/>
    <property type="project" value="InterPro"/>
</dbReference>
<dbReference type="STRING" id="1618364.UX86_C0012G0007"/>
<evidence type="ECO:0000256" key="2">
    <source>
        <dbReference type="ARBA" id="ARBA00022692"/>
    </source>
</evidence>
<feature type="transmembrane region" description="Helical" evidence="5">
    <location>
        <begin position="26"/>
        <end position="46"/>
    </location>
</feature>
<feature type="transmembrane region" description="Helical" evidence="5">
    <location>
        <begin position="140"/>
        <end position="159"/>
    </location>
</feature>
<dbReference type="InterPro" id="IPR047817">
    <property type="entry name" value="ABC2_TM_bact-type"/>
</dbReference>
<comment type="subcellular location">
    <subcellularLocation>
        <location evidence="5">Cell membrane</location>
        <topology evidence="5">Multi-pass membrane protein</topology>
    </subcellularLocation>
    <subcellularLocation>
        <location evidence="1">Membrane</location>
        <topology evidence="1">Multi-pass membrane protein</topology>
    </subcellularLocation>
</comment>
<feature type="transmembrane region" description="Helical" evidence="5">
    <location>
        <begin position="112"/>
        <end position="134"/>
    </location>
</feature>
<organism evidence="7 8">
    <name type="scientific">Candidatus Amesbacteria bacterium GW2011_GWC1_47_15</name>
    <dbReference type="NCBI Taxonomy" id="1618364"/>
    <lineage>
        <taxon>Bacteria</taxon>
        <taxon>Candidatus Amesiibacteriota</taxon>
    </lineage>
</organism>
<dbReference type="PIRSF" id="PIRSF006648">
    <property type="entry name" value="DrrB"/>
    <property type="match status" value="1"/>
</dbReference>
<feature type="domain" description="ABC transmembrane type-2" evidence="6">
    <location>
        <begin position="24"/>
        <end position="256"/>
    </location>
</feature>
<evidence type="ECO:0000256" key="3">
    <source>
        <dbReference type="ARBA" id="ARBA00022989"/>
    </source>
</evidence>
<feature type="transmembrane region" description="Helical" evidence="5">
    <location>
        <begin position="171"/>
        <end position="189"/>
    </location>
</feature>
<feature type="transmembrane region" description="Helical" evidence="5">
    <location>
        <begin position="232"/>
        <end position="254"/>
    </location>
</feature>
<accession>A0A0G1S443</accession>
<dbReference type="Pfam" id="PF01061">
    <property type="entry name" value="ABC2_membrane"/>
    <property type="match status" value="1"/>
</dbReference>
<dbReference type="PANTHER" id="PTHR43229">
    <property type="entry name" value="NODULATION PROTEIN J"/>
    <property type="match status" value="1"/>
</dbReference>
<comment type="similarity">
    <text evidence="5">Belongs to the ABC-2 integral membrane protein family.</text>
</comment>
<sequence length="260" mass="28623">MKNNLIAISAIAARDMTKLFRDKTRILASFIFPIIFIGVLGTSLQANLQGSLPYNFLTFVFLGVTAQTLFQSTASGIISLVEDRQNDFAQEMFIAPISRYAIIMGKIVGETAVSLVLILGILAFGIVTGIPLNLPGVVKLIPFFLLIAAFGGAFGMIVMANIREQRSVNQLFPFLIFPQFFLAGVFNPIKQLPLPLLVASRIAPMTYAVDLIRSVYYSGSPEYQYAVLFNPWLNLAVVAGLFAVFFTAGTYLFVKNEKNR</sequence>
<keyword evidence="2 5" id="KW-0812">Transmembrane</keyword>
<dbReference type="InterPro" id="IPR013525">
    <property type="entry name" value="ABC2_TM"/>
</dbReference>
<evidence type="ECO:0000256" key="4">
    <source>
        <dbReference type="ARBA" id="ARBA00023136"/>
    </source>
</evidence>
<dbReference type="PRINTS" id="PR00164">
    <property type="entry name" value="ABC2TRNSPORT"/>
</dbReference>
<reference evidence="7 8" key="1">
    <citation type="journal article" date="2015" name="Nature">
        <title>rRNA introns, odd ribosomes, and small enigmatic genomes across a large radiation of phyla.</title>
        <authorList>
            <person name="Brown C.T."/>
            <person name="Hug L.A."/>
            <person name="Thomas B.C."/>
            <person name="Sharon I."/>
            <person name="Castelle C.J."/>
            <person name="Singh A."/>
            <person name="Wilkins M.J."/>
            <person name="Williams K.H."/>
            <person name="Banfield J.F."/>
        </authorList>
    </citation>
    <scope>NUCLEOTIDE SEQUENCE [LARGE SCALE GENOMIC DNA]</scope>
</reference>
<dbReference type="GO" id="GO:0140359">
    <property type="term" value="F:ABC-type transporter activity"/>
    <property type="evidence" value="ECO:0007669"/>
    <property type="project" value="InterPro"/>
</dbReference>
<gene>
    <name evidence="7" type="ORF">UX86_C0012G0007</name>
</gene>
<evidence type="ECO:0000256" key="5">
    <source>
        <dbReference type="RuleBase" id="RU361157"/>
    </source>
</evidence>
<evidence type="ECO:0000313" key="7">
    <source>
        <dbReference type="EMBL" id="KKU64142.1"/>
    </source>
</evidence>
<dbReference type="Proteomes" id="UP000034502">
    <property type="component" value="Unassembled WGS sequence"/>
</dbReference>
<keyword evidence="3 5" id="KW-1133">Transmembrane helix</keyword>
<dbReference type="PANTHER" id="PTHR43229:SF2">
    <property type="entry name" value="NODULATION PROTEIN J"/>
    <property type="match status" value="1"/>
</dbReference>
<dbReference type="PROSITE" id="PS51012">
    <property type="entry name" value="ABC_TM2"/>
    <property type="match status" value="1"/>
</dbReference>
<evidence type="ECO:0000259" key="6">
    <source>
        <dbReference type="PROSITE" id="PS51012"/>
    </source>
</evidence>
<protein>
    <recommendedName>
        <fullName evidence="5">Transport permease protein</fullName>
    </recommendedName>
</protein>
<feature type="transmembrane region" description="Helical" evidence="5">
    <location>
        <begin position="52"/>
        <end position="70"/>
    </location>
</feature>
<dbReference type="AlphaFoldDB" id="A0A0G1S443"/>
<proteinExistence type="inferred from homology"/>
<keyword evidence="5" id="KW-0813">Transport</keyword>
<keyword evidence="5" id="KW-1003">Cell membrane</keyword>
<name>A0A0G1S443_9BACT</name>
<dbReference type="EMBL" id="LCNU01000012">
    <property type="protein sequence ID" value="KKU64142.1"/>
    <property type="molecule type" value="Genomic_DNA"/>
</dbReference>